<evidence type="ECO:0000256" key="8">
    <source>
        <dbReference type="ARBA" id="ARBA00023303"/>
    </source>
</evidence>
<reference evidence="10" key="1">
    <citation type="submission" date="2021-01" db="EMBL/GenBank/DDBJ databases">
        <authorList>
            <person name="Corre E."/>
            <person name="Pelletier E."/>
            <person name="Niang G."/>
            <person name="Scheremetjew M."/>
            <person name="Finn R."/>
            <person name="Kale V."/>
            <person name="Holt S."/>
            <person name="Cochrane G."/>
            <person name="Meng A."/>
            <person name="Brown T."/>
            <person name="Cohen L."/>
        </authorList>
    </citation>
    <scope>NUCLEOTIDE SEQUENCE</scope>
    <source>
        <strain evidence="10">PLY429</strain>
    </source>
</reference>
<keyword evidence="7" id="KW-1071">Ligand-gated ion channel</keyword>
<protein>
    <recommendedName>
        <fullName evidence="9">Cyclic nucleotide-binding domain-containing protein</fullName>
    </recommendedName>
</protein>
<dbReference type="InterPro" id="IPR050866">
    <property type="entry name" value="CNG_cation_channel"/>
</dbReference>
<keyword evidence="4" id="KW-1133">Transmembrane helix</keyword>
<evidence type="ECO:0000259" key="9">
    <source>
        <dbReference type="PROSITE" id="PS50042"/>
    </source>
</evidence>
<dbReference type="GO" id="GO:0016020">
    <property type="term" value="C:membrane"/>
    <property type="evidence" value="ECO:0007669"/>
    <property type="project" value="UniProtKB-SubCell"/>
</dbReference>
<dbReference type="PROSITE" id="PS50042">
    <property type="entry name" value="CNMP_BINDING_3"/>
    <property type="match status" value="1"/>
</dbReference>
<name>A0A7S1SIW7_9CHLO</name>
<keyword evidence="2" id="KW-0813">Transport</keyword>
<evidence type="ECO:0000256" key="5">
    <source>
        <dbReference type="ARBA" id="ARBA00023065"/>
    </source>
</evidence>
<dbReference type="InterPro" id="IPR018488">
    <property type="entry name" value="cNMP-bd_CS"/>
</dbReference>
<dbReference type="CDD" id="cd00038">
    <property type="entry name" value="CAP_ED"/>
    <property type="match status" value="1"/>
</dbReference>
<accession>A0A7S1SIW7</accession>
<dbReference type="GO" id="GO:0044877">
    <property type="term" value="F:protein-containing complex binding"/>
    <property type="evidence" value="ECO:0007669"/>
    <property type="project" value="TreeGrafter"/>
</dbReference>
<dbReference type="EMBL" id="HBGG01003495">
    <property type="protein sequence ID" value="CAD9199453.1"/>
    <property type="molecule type" value="Transcribed_RNA"/>
</dbReference>
<keyword evidence="3" id="KW-0812">Transmembrane</keyword>
<dbReference type="PROSITE" id="PS00889">
    <property type="entry name" value="CNMP_BINDING_2"/>
    <property type="match status" value="1"/>
</dbReference>
<evidence type="ECO:0000256" key="1">
    <source>
        <dbReference type="ARBA" id="ARBA00004141"/>
    </source>
</evidence>
<organism evidence="10">
    <name type="scientific">Tetraselmis chuii</name>
    <dbReference type="NCBI Taxonomy" id="63592"/>
    <lineage>
        <taxon>Eukaryota</taxon>
        <taxon>Viridiplantae</taxon>
        <taxon>Chlorophyta</taxon>
        <taxon>core chlorophytes</taxon>
        <taxon>Chlorodendrophyceae</taxon>
        <taxon>Chlorodendrales</taxon>
        <taxon>Chlorodendraceae</taxon>
        <taxon>Tetraselmis</taxon>
    </lineage>
</organism>
<keyword evidence="5" id="KW-0406">Ion transport</keyword>
<dbReference type="SUPFAM" id="SSF51206">
    <property type="entry name" value="cAMP-binding domain-like"/>
    <property type="match status" value="1"/>
</dbReference>
<dbReference type="GO" id="GO:0005221">
    <property type="term" value="F:intracellularly cyclic nucleotide-activated monoatomic cation channel activity"/>
    <property type="evidence" value="ECO:0007669"/>
    <property type="project" value="InterPro"/>
</dbReference>
<evidence type="ECO:0000256" key="2">
    <source>
        <dbReference type="ARBA" id="ARBA00022448"/>
    </source>
</evidence>
<feature type="domain" description="Cyclic nucleotide-binding" evidence="9">
    <location>
        <begin position="42"/>
        <end position="157"/>
    </location>
</feature>
<evidence type="ECO:0000256" key="4">
    <source>
        <dbReference type="ARBA" id="ARBA00022989"/>
    </source>
</evidence>
<dbReference type="PANTHER" id="PTHR45638:SF11">
    <property type="entry name" value="CYCLIC NUCLEOTIDE-GATED CATION CHANNEL SUBUNIT A"/>
    <property type="match status" value="1"/>
</dbReference>
<keyword evidence="8" id="KW-0407">Ion channel</keyword>
<dbReference type="Gene3D" id="2.60.120.10">
    <property type="entry name" value="Jelly Rolls"/>
    <property type="match status" value="1"/>
</dbReference>
<sequence length="187" mass="21018">MDYKWRTRRALDEGSILSDMPGGLRAEVALYTCKPLITRVPFFNEVSDGFIESLVLFLEPEVFLNGEIIIKEGVIAREMFFLNTGSVSVSKDGIDIVTLHKGNYFGEIGLLLHAPRSATVASITDCEVYVLHKASLHEVLADFPEIKSKLEKVAEERLQEMLLKSRFTSQFPAINEDLDIENESKGH</sequence>
<evidence type="ECO:0000313" key="10">
    <source>
        <dbReference type="EMBL" id="CAD9199453.1"/>
    </source>
</evidence>
<dbReference type="SMART" id="SM00100">
    <property type="entry name" value="cNMP"/>
    <property type="match status" value="1"/>
</dbReference>
<evidence type="ECO:0000256" key="6">
    <source>
        <dbReference type="ARBA" id="ARBA00023136"/>
    </source>
</evidence>
<dbReference type="InterPro" id="IPR018490">
    <property type="entry name" value="cNMP-bd_dom_sf"/>
</dbReference>
<dbReference type="PANTHER" id="PTHR45638">
    <property type="entry name" value="CYCLIC NUCLEOTIDE-GATED CATION CHANNEL SUBUNIT A"/>
    <property type="match status" value="1"/>
</dbReference>
<evidence type="ECO:0000256" key="7">
    <source>
        <dbReference type="ARBA" id="ARBA00023286"/>
    </source>
</evidence>
<dbReference type="AlphaFoldDB" id="A0A7S1SIW7"/>
<dbReference type="Pfam" id="PF00027">
    <property type="entry name" value="cNMP_binding"/>
    <property type="match status" value="1"/>
</dbReference>
<dbReference type="InterPro" id="IPR014710">
    <property type="entry name" value="RmlC-like_jellyroll"/>
</dbReference>
<gene>
    <name evidence="10" type="ORF">TCHU04912_LOCUS1686</name>
</gene>
<keyword evidence="6" id="KW-0472">Membrane</keyword>
<dbReference type="InterPro" id="IPR000595">
    <property type="entry name" value="cNMP-bd_dom"/>
</dbReference>
<proteinExistence type="predicted"/>
<evidence type="ECO:0000256" key="3">
    <source>
        <dbReference type="ARBA" id="ARBA00022692"/>
    </source>
</evidence>
<comment type="subcellular location">
    <subcellularLocation>
        <location evidence="1">Membrane</location>
        <topology evidence="1">Multi-pass membrane protein</topology>
    </subcellularLocation>
</comment>